<dbReference type="SUPFAM" id="SSF57850">
    <property type="entry name" value="RING/U-box"/>
    <property type="match status" value="1"/>
</dbReference>
<proteinExistence type="predicted"/>
<name>A0A5B0RCS9_PUCGR</name>
<dbReference type="InterPro" id="IPR013083">
    <property type="entry name" value="Znf_RING/FYVE/PHD"/>
</dbReference>
<comment type="caution">
    <text evidence="2">The sequence shown here is derived from an EMBL/GenBank/DDBJ whole genome shotgun (WGS) entry which is preliminary data.</text>
</comment>
<sequence length="102" mass="11464">MIVSTEIITESDNFASPSLNALWKTMHQHSKRMVHNDGTDSNQCAICLASLHDGRNICRLPDCQHPFHTLCLDGWQEMILKDAPIAYQVACYLPGSPPWRGN</sequence>
<dbReference type="Proteomes" id="UP000325313">
    <property type="component" value="Unassembled WGS sequence"/>
</dbReference>
<reference evidence="2 3" key="1">
    <citation type="submission" date="2019-05" db="EMBL/GenBank/DDBJ databases">
        <title>Emergence of the Ug99 lineage of the wheat stem rust pathogen through somatic hybridization.</title>
        <authorList>
            <person name="Li F."/>
            <person name="Upadhyaya N.M."/>
            <person name="Sperschneider J."/>
            <person name="Matny O."/>
            <person name="Nguyen-Phuc H."/>
            <person name="Mago R."/>
            <person name="Raley C."/>
            <person name="Miller M.E."/>
            <person name="Silverstein K.A.T."/>
            <person name="Henningsen E."/>
            <person name="Hirsch C.D."/>
            <person name="Visser B."/>
            <person name="Pretorius Z.A."/>
            <person name="Steffenson B.J."/>
            <person name="Schwessinger B."/>
            <person name="Dodds P.N."/>
            <person name="Figueroa M."/>
        </authorList>
    </citation>
    <scope>NUCLEOTIDE SEQUENCE [LARGE SCALE GENOMIC DNA]</scope>
    <source>
        <strain evidence="2 3">Ug99</strain>
    </source>
</reference>
<accession>A0A5B0RCS9</accession>
<evidence type="ECO:0000313" key="2">
    <source>
        <dbReference type="EMBL" id="KAA1123179.1"/>
    </source>
</evidence>
<dbReference type="Pfam" id="PF13639">
    <property type="entry name" value="zf-RING_2"/>
    <property type="match status" value="1"/>
</dbReference>
<dbReference type="AlphaFoldDB" id="A0A5B0RCS9"/>
<dbReference type="EMBL" id="VDEP01000211">
    <property type="protein sequence ID" value="KAA1123179.1"/>
    <property type="molecule type" value="Genomic_DNA"/>
</dbReference>
<dbReference type="InterPro" id="IPR001841">
    <property type="entry name" value="Znf_RING"/>
</dbReference>
<evidence type="ECO:0000259" key="1">
    <source>
        <dbReference type="Pfam" id="PF13639"/>
    </source>
</evidence>
<organism evidence="2 3">
    <name type="scientific">Puccinia graminis f. sp. tritici</name>
    <dbReference type="NCBI Taxonomy" id="56615"/>
    <lineage>
        <taxon>Eukaryota</taxon>
        <taxon>Fungi</taxon>
        <taxon>Dikarya</taxon>
        <taxon>Basidiomycota</taxon>
        <taxon>Pucciniomycotina</taxon>
        <taxon>Pucciniomycetes</taxon>
        <taxon>Pucciniales</taxon>
        <taxon>Pucciniaceae</taxon>
        <taxon>Puccinia</taxon>
    </lineage>
</organism>
<gene>
    <name evidence="2" type="ORF">PGTUg99_020067</name>
</gene>
<feature type="domain" description="RING-type" evidence="1">
    <location>
        <begin position="42"/>
        <end position="77"/>
    </location>
</feature>
<protein>
    <recommendedName>
        <fullName evidence="1">RING-type domain-containing protein</fullName>
    </recommendedName>
</protein>
<dbReference type="Gene3D" id="3.30.40.10">
    <property type="entry name" value="Zinc/RING finger domain, C3HC4 (zinc finger)"/>
    <property type="match status" value="1"/>
</dbReference>
<evidence type="ECO:0000313" key="3">
    <source>
        <dbReference type="Proteomes" id="UP000325313"/>
    </source>
</evidence>